<evidence type="ECO:0000313" key="4">
    <source>
        <dbReference type="EMBL" id="MCA9380258.1"/>
    </source>
</evidence>
<feature type="domain" description="Response regulatory" evidence="3">
    <location>
        <begin position="7"/>
        <end position="119"/>
    </location>
</feature>
<dbReference type="GO" id="GO:0000160">
    <property type="term" value="P:phosphorelay signal transduction system"/>
    <property type="evidence" value="ECO:0007669"/>
    <property type="project" value="InterPro"/>
</dbReference>
<reference evidence="4" key="2">
    <citation type="journal article" date="2021" name="Microbiome">
        <title>Successional dynamics and alternative stable states in a saline activated sludge microbial community over 9 years.</title>
        <authorList>
            <person name="Wang Y."/>
            <person name="Ye J."/>
            <person name="Ju F."/>
            <person name="Liu L."/>
            <person name="Boyd J.A."/>
            <person name="Deng Y."/>
            <person name="Parks D.H."/>
            <person name="Jiang X."/>
            <person name="Yin X."/>
            <person name="Woodcroft B.J."/>
            <person name="Tyson G.W."/>
            <person name="Hugenholtz P."/>
            <person name="Polz M.F."/>
            <person name="Zhang T."/>
        </authorList>
    </citation>
    <scope>NUCLEOTIDE SEQUENCE</scope>
    <source>
        <strain evidence="4">HKST-UBA15</strain>
    </source>
</reference>
<name>A0A955IBK4_9BACT</name>
<evidence type="ECO:0000313" key="5">
    <source>
        <dbReference type="Proteomes" id="UP000745577"/>
    </source>
</evidence>
<feature type="modified residue" description="4-aspartylphosphate" evidence="2">
    <location>
        <position position="56"/>
    </location>
</feature>
<comment type="caution">
    <text evidence="4">The sequence shown here is derived from an EMBL/GenBank/DDBJ whole genome shotgun (WGS) entry which is preliminary data.</text>
</comment>
<accession>A0A955IBK4</accession>
<keyword evidence="1 2" id="KW-0597">Phosphoprotein</keyword>
<dbReference type="CDD" id="cd00156">
    <property type="entry name" value="REC"/>
    <property type="match status" value="1"/>
</dbReference>
<dbReference type="EMBL" id="JAGQLL010000044">
    <property type="protein sequence ID" value="MCA9380258.1"/>
    <property type="molecule type" value="Genomic_DNA"/>
</dbReference>
<evidence type="ECO:0000256" key="2">
    <source>
        <dbReference type="PROSITE-ProRule" id="PRU00169"/>
    </source>
</evidence>
<protein>
    <submittedName>
        <fullName evidence="4">Response regulator</fullName>
    </submittedName>
</protein>
<dbReference type="PANTHER" id="PTHR44591">
    <property type="entry name" value="STRESS RESPONSE REGULATOR PROTEIN 1"/>
    <property type="match status" value="1"/>
</dbReference>
<evidence type="ECO:0000259" key="3">
    <source>
        <dbReference type="PROSITE" id="PS50110"/>
    </source>
</evidence>
<organism evidence="4 5">
    <name type="scientific">Candidatus Dojkabacteria bacterium</name>
    <dbReference type="NCBI Taxonomy" id="2099670"/>
    <lineage>
        <taxon>Bacteria</taxon>
        <taxon>Candidatus Dojkabacteria</taxon>
    </lineage>
</organism>
<dbReference type="Proteomes" id="UP000745577">
    <property type="component" value="Unassembled WGS sequence"/>
</dbReference>
<dbReference type="PROSITE" id="PS50110">
    <property type="entry name" value="RESPONSE_REGULATORY"/>
    <property type="match status" value="1"/>
</dbReference>
<dbReference type="SMART" id="SM00448">
    <property type="entry name" value="REC"/>
    <property type="match status" value="1"/>
</dbReference>
<evidence type="ECO:0000256" key="1">
    <source>
        <dbReference type="ARBA" id="ARBA00022553"/>
    </source>
</evidence>
<dbReference type="InterPro" id="IPR050595">
    <property type="entry name" value="Bact_response_regulator"/>
</dbReference>
<dbReference type="InterPro" id="IPR011006">
    <property type="entry name" value="CheY-like_superfamily"/>
</dbReference>
<sequence length="127" mass="14618">MYDDEMNILVCEDDPGIQDLMEIMLEDMNFDVIKCDNQESVKELMSTEKVDIVIMDYWLSDGKADDVIIETKKKYPEVPILVVSADTNLDEVVKKLEVNDYLKKPFDIIEFQSKIKQLSDGTNNSSN</sequence>
<dbReference type="Gene3D" id="3.40.50.2300">
    <property type="match status" value="1"/>
</dbReference>
<dbReference type="InterPro" id="IPR001789">
    <property type="entry name" value="Sig_transdc_resp-reg_receiver"/>
</dbReference>
<dbReference type="PANTHER" id="PTHR44591:SF3">
    <property type="entry name" value="RESPONSE REGULATORY DOMAIN-CONTAINING PROTEIN"/>
    <property type="match status" value="1"/>
</dbReference>
<dbReference type="SUPFAM" id="SSF52172">
    <property type="entry name" value="CheY-like"/>
    <property type="match status" value="1"/>
</dbReference>
<gene>
    <name evidence="4" type="ORF">KC675_03725</name>
</gene>
<dbReference type="AlphaFoldDB" id="A0A955IBK4"/>
<reference evidence="4" key="1">
    <citation type="submission" date="2020-04" db="EMBL/GenBank/DDBJ databases">
        <authorList>
            <person name="Zhang T."/>
        </authorList>
    </citation>
    <scope>NUCLEOTIDE SEQUENCE</scope>
    <source>
        <strain evidence="4">HKST-UBA15</strain>
    </source>
</reference>
<proteinExistence type="predicted"/>
<dbReference type="Pfam" id="PF00072">
    <property type="entry name" value="Response_reg"/>
    <property type="match status" value="1"/>
</dbReference>